<evidence type="ECO:0000313" key="6">
    <source>
        <dbReference type="EMBL" id="MPM71374.1"/>
    </source>
</evidence>
<feature type="transmembrane region" description="Helical" evidence="5">
    <location>
        <begin position="71"/>
        <end position="92"/>
    </location>
</feature>
<keyword evidence="4 5" id="KW-0472">Membrane</keyword>
<dbReference type="EMBL" id="VSSQ01024074">
    <property type="protein sequence ID" value="MPM71374.1"/>
    <property type="molecule type" value="Genomic_DNA"/>
</dbReference>
<feature type="transmembrane region" description="Helical" evidence="5">
    <location>
        <begin position="42"/>
        <end position="65"/>
    </location>
</feature>
<evidence type="ECO:0000256" key="2">
    <source>
        <dbReference type="ARBA" id="ARBA00022692"/>
    </source>
</evidence>
<proteinExistence type="predicted"/>
<keyword evidence="3 5" id="KW-1133">Transmembrane helix</keyword>
<evidence type="ECO:0000256" key="3">
    <source>
        <dbReference type="ARBA" id="ARBA00022989"/>
    </source>
</evidence>
<evidence type="ECO:0000256" key="5">
    <source>
        <dbReference type="SAM" id="Phobius"/>
    </source>
</evidence>
<reference evidence="6" key="1">
    <citation type="submission" date="2019-08" db="EMBL/GenBank/DDBJ databases">
        <authorList>
            <person name="Kucharzyk K."/>
            <person name="Murdoch R.W."/>
            <person name="Higgins S."/>
            <person name="Loffler F."/>
        </authorList>
    </citation>
    <scope>NUCLEOTIDE SEQUENCE</scope>
</reference>
<sequence length="110" mass="11572">MDGPVVTSGSNDTLMGVLAYLGILALIPYFSKGQSSFVRFHALQGMNLLILEVIAGVAIGILSYVPVLGSIVSWVVSLGSLAFTIIGIVNVANKEMKELPIIGGIQIIKQ</sequence>
<evidence type="ECO:0000256" key="1">
    <source>
        <dbReference type="ARBA" id="ARBA00004141"/>
    </source>
</evidence>
<dbReference type="Pfam" id="PF09685">
    <property type="entry name" value="MamF_MmsF"/>
    <property type="match status" value="1"/>
</dbReference>
<name>A0A645C8V5_9ZZZZ</name>
<dbReference type="AlphaFoldDB" id="A0A645C8V5"/>
<comment type="caution">
    <text evidence="6">The sequence shown here is derived from an EMBL/GenBank/DDBJ whole genome shotgun (WGS) entry which is preliminary data.</text>
</comment>
<organism evidence="6">
    <name type="scientific">bioreactor metagenome</name>
    <dbReference type="NCBI Taxonomy" id="1076179"/>
    <lineage>
        <taxon>unclassified sequences</taxon>
        <taxon>metagenomes</taxon>
        <taxon>ecological metagenomes</taxon>
    </lineage>
</organism>
<keyword evidence="2 5" id="KW-0812">Transmembrane</keyword>
<accession>A0A645C8V5</accession>
<evidence type="ECO:0000256" key="4">
    <source>
        <dbReference type="ARBA" id="ARBA00023136"/>
    </source>
</evidence>
<feature type="transmembrane region" description="Helical" evidence="5">
    <location>
        <begin position="13"/>
        <end position="30"/>
    </location>
</feature>
<dbReference type="InterPro" id="IPR019109">
    <property type="entry name" value="MamF_MmsF"/>
</dbReference>
<evidence type="ECO:0008006" key="7">
    <source>
        <dbReference type="Google" id="ProtNLM"/>
    </source>
</evidence>
<comment type="subcellular location">
    <subcellularLocation>
        <location evidence="1">Membrane</location>
        <topology evidence="1">Multi-pass membrane protein</topology>
    </subcellularLocation>
</comment>
<protein>
    <recommendedName>
        <fullName evidence="7">Chloroplast import component protein (Tic20)</fullName>
    </recommendedName>
</protein>
<gene>
    <name evidence="6" type="ORF">SDC9_118339</name>
</gene>